<proteinExistence type="predicted"/>
<sequence length="80" mass="8490">MQPERCPSSGPGVGGRMPDEQEAGKRGRRHGGGSGAREPDTNKEWTPSLLSETLLLGAVERMGLAGTWMRRKAGGKVTLS</sequence>
<dbReference type="AlphaFoldDB" id="A0A6B0R7T2"/>
<name>A0A6B0R7T2_9CETA</name>
<keyword evidence="3" id="KW-1185">Reference proteome</keyword>
<evidence type="ECO:0000313" key="2">
    <source>
        <dbReference type="EMBL" id="MXQ84446.1"/>
    </source>
</evidence>
<organism evidence="2 3">
    <name type="scientific">Bos mutus</name>
    <name type="common">wild yak</name>
    <dbReference type="NCBI Taxonomy" id="72004"/>
    <lineage>
        <taxon>Eukaryota</taxon>
        <taxon>Metazoa</taxon>
        <taxon>Chordata</taxon>
        <taxon>Craniata</taxon>
        <taxon>Vertebrata</taxon>
        <taxon>Euteleostomi</taxon>
        <taxon>Mammalia</taxon>
        <taxon>Eutheria</taxon>
        <taxon>Laurasiatheria</taxon>
        <taxon>Artiodactyla</taxon>
        <taxon>Ruminantia</taxon>
        <taxon>Pecora</taxon>
        <taxon>Bovidae</taxon>
        <taxon>Bovinae</taxon>
        <taxon>Bos</taxon>
    </lineage>
</organism>
<dbReference type="EMBL" id="VBQZ03000021">
    <property type="protein sequence ID" value="MXQ84446.1"/>
    <property type="molecule type" value="Genomic_DNA"/>
</dbReference>
<feature type="region of interest" description="Disordered" evidence="1">
    <location>
        <begin position="1"/>
        <end position="48"/>
    </location>
</feature>
<evidence type="ECO:0000256" key="1">
    <source>
        <dbReference type="SAM" id="MobiDB-lite"/>
    </source>
</evidence>
<dbReference type="Proteomes" id="UP000322234">
    <property type="component" value="Unassembled WGS sequence"/>
</dbReference>
<gene>
    <name evidence="2" type="ORF">E5288_WYG020799</name>
</gene>
<comment type="caution">
    <text evidence="2">The sequence shown here is derived from an EMBL/GenBank/DDBJ whole genome shotgun (WGS) entry which is preliminary data.</text>
</comment>
<protein>
    <submittedName>
        <fullName evidence="2">Uncharacterized protein</fullName>
    </submittedName>
</protein>
<reference evidence="2" key="1">
    <citation type="submission" date="2019-10" db="EMBL/GenBank/DDBJ databases">
        <title>The sequence and de novo assembly of the wild yak genome.</title>
        <authorList>
            <person name="Liu Y."/>
        </authorList>
    </citation>
    <scope>NUCLEOTIDE SEQUENCE [LARGE SCALE GENOMIC DNA]</scope>
    <source>
        <strain evidence="2">WY2019</strain>
    </source>
</reference>
<evidence type="ECO:0000313" key="3">
    <source>
        <dbReference type="Proteomes" id="UP000322234"/>
    </source>
</evidence>
<accession>A0A6B0R7T2</accession>